<organism evidence="1 2">
    <name type="scientific">Desulfonema magnum</name>
    <dbReference type="NCBI Taxonomy" id="45655"/>
    <lineage>
        <taxon>Bacteria</taxon>
        <taxon>Pseudomonadati</taxon>
        <taxon>Thermodesulfobacteriota</taxon>
        <taxon>Desulfobacteria</taxon>
        <taxon>Desulfobacterales</taxon>
        <taxon>Desulfococcaceae</taxon>
        <taxon>Desulfonema</taxon>
    </lineage>
</organism>
<dbReference type="SUPFAM" id="SSF53756">
    <property type="entry name" value="UDP-Glycosyltransferase/glycogen phosphorylase"/>
    <property type="match status" value="1"/>
</dbReference>
<dbReference type="EMBL" id="CP061800">
    <property type="protein sequence ID" value="QTA87904.1"/>
    <property type="molecule type" value="Genomic_DNA"/>
</dbReference>
<gene>
    <name evidence="1" type="ORF">dnm_039440</name>
</gene>
<evidence type="ECO:0000313" key="2">
    <source>
        <dbReference type="Proteomes" id="UP000663722"/>
    </source>
</evidence>
<dbReference type="AlphaFoldDB" id="A0A975BLH4"/>
<reference evidence="1" key="1">
    <citation type="journal article" date="2021" name="Microb. Physiol.">
        <title>Proteogenomic Insights into the Physiology of Marine, Sulfate-Reducing, Filamentous Desulfonema limicola and Desulfonema magnum.</title>
        <authorList>
            <person name="Schnaars V."/>
            <person name="Wohlbrand L."/>
            <person name="Scheve S."/>
            <person name="Hinrichs C."/>
            <person name="Reinhardt R."/>
            <person name="Rabus R."/>
        </authorList>
    </citation>
    <scope>NUCLEOTIDE SEQUENCE</scope>
    <source>
        <strain evidence="1">4be13</strain>
    </source>
</reference>
<name>A0A975BLH4_9BACT</name>
<protein>
    <submittedName>
        <fullName evidence="1">Uncharacterized protein</fullName>
    </submittedName>
</protein>
<proteinExistence type="predicted"/>
<dbReference type="InterPro" id="IPR043148">
    <property type="entry name" value="TagF_C"/>
</dbReference>
<dbReference type="Gene3D" id="3.40.50.12580">
    <property type="match status" value="1"/>
</dbReference>
<dbReference type="RefSeq" id="WP_207682907.1">
    <property type="nucleotide sequence ID" value="NZ_CP061800.1"/>
</dbReference>
<evidence type="ECO:0000313" key="1">
    <source>
        <dbReference type="EMBL" id="QTA87904.1"/>
    </source>
</evidence>
<accession>A0A975BLH4</accession>
<dbReference type="KEGG" id="dmm:dnm_039440"/>
<keyword evidence="2" id="KW-1185">Reference proteome</keyword>
<dbReference type="Proteomes" id="UP000663722">
    <property type="component" value="Chromosome"/>
</dbReference>
<sequence>MTERNLKIMMVCHDTGSANAISALAKNWECSEDTLLPVSAGPAREVFKREKILPVASFSDDIKASDAESLLNAYCPDVILTGTSLDAMTERLFIRKAYERDIFCLSFIDWWTNFGIRFSTPRTNDLYYLPDVVAVSDETAMEGCISEGIPEDRLLITGNPYWERLLAEKSDDNGEEARTNIRKLLGVSEEDIFVLIISGVIRHLNASLGFDEKDFWRYITPLPEETKNGQRIRWVIKKHPRESNQDFQEMVNEYAPEVSVIGNFSPTDALLAADCVFGTVSSMLLEAALLKKRVVSLQPNVKKGKLQFLRIFQQLGIPTLTNEQEIRNILNQLVSLEIPIPNILNLPAPIRRGESLCIIADALHSGKRQRNENGEKRL</sequence>